<keyword evidence="2" id="KW-1185">Reference proteome</keyword>
<accession>A0A7H0GHC6</accession>
<dbReference type="PANTHER" id="PTHR35175">
    <property type="entry name" value="DUF1289 DOMAIN-CONTAINING PROTEIN"/>
    <property type="match status" value="1"/>
</dbReference>
<proteinExistence type="predicted"/>
<dbReference type="Proteomes" id="UP000516028">
    <property type="component" value="Chromosome"/>
</dbReference>
<dbReference type="RefSeq" id="WP_187723372.1">
    <property type="nucleotide sequence ID" value="NZ_CP060783.1"/>
</dbReference>
<name>A0A7H0GHC6_9BURK</name>
<dbReference type="InterPro" id="IPR010710">
    <property type="entry name" value="DUF1289"/>
</dbReference>
<dbReference type="PANTHER" id="PTHR35175:SF2">
    <property type="entry name" value="DUF1289 DOMAIN-CONTAINING PROTEIN"/>
    <property type="match status" value="1"/>
</dbReference>
<evidence type="ECO:0000313" key="2">
    <source>
        <dbReference type="Proteomes" id="UP000516028"/>
    </source>
</evidence>
<protein>
    <submittedName>
        <fullName evidence="1">DUF1289 domain-containing protein</fullName>
    </submittedName>
</protein>
<dbReference type="AlphaFoldDB" id="A0A7H0GHC6"/>
<sequence>MTGFDNLLLEARALDVADIGHFDAAYDGVVDSPCVNVCRMTADRSHCEGCFRTIDEIRRWSKADAADRRTIWIAALRRAEIELPKALA</sequence>
<dbReference type="KEGG" id="daer:H9K75_16045"/>
<gene>
    <name evidence="1" type="ORF">H9K75_16045</name>
</gene>
<organism evidence="1 2">
    <name type="scientific">Diaphorobacter aerolatus</name>
    <dbReference type="NCBI Taxonomy" id="1288495"/>
    <lineage>
        <taxon>Bacteria</taxon>
        <taxon>Pseudomonadati</taxon>
        <taxon>Pseudomonadota</taxon>
        <taxon>Betaproteobacteria</taxon>
        <taxon>Burkholderiales</taxon>
        <taxon>Comamonadaceae</taxon>
        <taxon>Diaphorobacter</taxon>
    </lineage>
</organism>
<dbReference type="Pfam" id="PF06945">
    <property type="entry name" value="DUF1289"/>
    <property type="match status" value="1"/>
</dbReference>
<reference evidence="1 2" key="1">
    <citation type="submission" date="2020-08" db="EMBL/GenBank/DDBJ databases">
        <title>Genome sequence of Diaphorobacter aerolatus KACC 16536T.</title>
        <authorList>
            <person name="Hyun D.-W."/>
            <person name="Bae J.-W."/>
        </authorList>
    </citation>
    <scope>NUCLEOTIDE SEQUENCE [LARGE SCALE GENOMIC DNA]</scope>
    <source>
        <strain evidence="1 2">KACC 16536</strain>
    </source>
</reference>
<evidence type="ECO:0000313" key="1">
    <source>
        <dbReference type="EMBL" id="QNP47692.1"/>
    </source>
</evidence>
<dbReference type="EMBL" id="CP060783">
    <property type="protein sequence ID" value="QNP47692.1"/>
    <property type="molecule type" value="Genomic_DNA"/>
</dbReference>